<accession>A0A392PNE2</accession>
<feature type="non-terminal residue" evidence="2">
    <location>
        <position position="244"/>
    </location>
</feature>
<keyword evidence="3" id="KW-1185">Reference proteome</keyword>
<evidence type="ECO:0000313" key="2">
    <source>
        <dbReference type="EMBL" id="MCI13611.1"/>
    </source>
</evidence>
<proteinExistence type="predicted"/>
<comment type="caution">
    <text evidence="2">The sequence shown here is derived from an EMBL/GenBank/DDBJ whole genome shotgun (WGS) entry which is preliminary data.</text>
</comment>
<dbReference type="Proteomes" id="UP000265520">
    <property type="component" value="Unassembled WGS sequence"/>
</dbReference>
<dbReference type="PANTHER" id="PTHR47481">
    <property type="match status" value="1"/>
</dbReference>
<feature type="compositionally biased region" description="Polar residues" evidence="1">
    <location>
        <begin position="163"/>
        <end position="184"/>
    </location>
</feature>
<dbReference type="PANTHER" id="PTHR47481:SF22">
    <property type="entry name" value="RETROTRANSPOSON GAG DOMAIN-CONTAINING PROTEIN"/>
    <property type="match status" value="1"/>
</dbReference>
<feature type="region of interest" description="Disordered" evidence="1">
    <location>
        <begin position="163"/>
        <end position="244"/>
    </location>
</feature>
<organism evidence="2 3">
    <name type="scientific">Trifolium medium</name>
    <dbReference type="NCBI Taxonomy" id="97028"/>
    <lineage>
        <taxon>Eukaryota</taxon>
        <taxon>Viridiplantae</taxon>
        <taxon>Streptophyta</taxon>
        <taxon>Embryophyta</taxon>
        <taxon>Tracheophyta</taxon>
        <taxon>Spermatophyta</taxon>
        <taxon>Magnoliopsida</taxon>
        <taxon>eudicotyledons</taxon>
        <taxon>Gunneridae</taxon>
        <taxon>Pentapetalae</taxon>
        <taxon>rosids</taxon>
        <taxon>fabids</taxon>
        <taxon>Fabales</taxon>
        <taxon>Fabaceae</taxon>
        <taxon>Papilionoideae</taxon>
        <taxon>50 kb inversion clade</taxon>
        <taxon>NPAAA clade</taxon>
        <taxon>Hologalegina</taxon>
        <taxon>IRL clade</taxon>
        <taxon>Trifolieae</taxon>
        <taxon>Trifolium</taxon>
    </lineage>
</organism>
<sequence>FLFLRRFLRVFSTPPITPPQLSILRIASGVNKIKCFSLGSRTSQDLWGKIVSYFHKQLRAKARTLRVELRSTTLENRSIKEYLLRIRMLVDNLASIGDPVPISQHMDIILEGLPGEFNSVISIVESRFESMDMDEMEALLLDHENRLEKSKKKTIDDAASINIAQNPQTNPPAQDQSTDNSPLIDTSYGAEPSKYGQDNPRYGPYPGANRGRGGRNGRGRGGRNGRGRGGRNNGGGRTPQNSNT</sequence>
<feature type="non-terminal residue" evidence="2">
    <location>
        <position position="1"/>
    </location>
</feature>
<evidence type="ECO:0000256" key="1">
    <source>
        <dbReference type="SAM" id="MobiDB-lite"/>
    </source>
</evidence>
<dbReference type="AlphaFoldDB" id="A0A392PNE2"/>
<dbReference type="Pfam" id="PF14223">
    <property type="entry name" value="Retrotran_gag_2"/>
    <property type="match status" value="1"/>
</dbReference>
<name>A0A392PNE2_9FABA</name>
<protein>
    <submittedName>
        <fullName evidence="2">Retrovirus-related Pol polyprotein from transposon TNT 1-94</fullName>
    </submittedName>
</protein>
<feature type="compositionally biased region" description="Basic residues" evidence="1">
    <location>
        <begin position="212"/>
        <end position="229"/>
    </location>
</feature>
<dbReference type="EMBL" id="LXQA010088917">
    <property type="protein sequence ID" value="MCI13611.1"/>
    <property type="molecule type" value="Genomic_DNA"/>
</dbReference>
<evidence type="ECO:0000313" key="3">
    <source>
        <dbReference type="Proteomes" id="UP000265520"/>
    </source>
</evidence>
<reference evidence="2 3" key="1">
    <citation type="journal article" date="2018" name="Front. Plant Sci.">
        <title>Red Clover (Trifolium pratense) and Zigzag Clover (T. medium) - A Picture of Genomic Similarities and Differences.</title>
        <authorList>
            <person name="Dluhosova J."/>
            <person name="Istvanek J."/>
            <person name="Nedelnik J."/>
            <person name="Repkova J."/>
        </authorList>
    </citation>
    <scope>NUCLEOTIDE SEQUENCE [LARGE SCALE GENOMIC DNA]</scope>
    <source>
        <strain evidence="3">cv. 10/8</strain>
        <tissue evidence="2">Leaf</tissue>
    </source>
</reference>